<proteinExistence type="predicted"/>
<accession>A0A1G4G3D6</accession>
<sequence length="57" mass="6744">MLRFSPILAPNIMYNLKTIKKKDKKYLIFLKKGNNIAKFPQCTKIYVFLLLISIRVL</sequence>
<dbReference type="STRING" id="1642646.ING2E5A_0200"/>
<evidence type="ECO:0000313" key="2">
    <source>
        <dbReference type="Proteomes" id="UP000178485"/>
    </source>
</evidence>
<dbReference type="Proteomes" id="UP000178485">
    <property type="component" value="Chromosome i"/>
</dbReference>
<dbReference type="KEGG" id="pmuc:ING2E5A_0200"/>
<reference evidence="1 2" key="1">
    <citation type="submission" date="2016-08" db="EMBL/GenBank/DDBJ databases">
        <authorList>
            <person name="Seilhamer J.J."/>
        </authorList>
    </citation>
    <scope>NUCLEOTIDE SEQUENCE [LARGE SCALE GENOMIC DNA]</scope>
    <source>
        <strain evidence="1">ING2-E5A</strain>
    </source>
</reference>
<gene>
    <name evidence="1" type="ORF">ING2E5A_0200</name>
</gene>
<organism evidence="1 2">
    <name type="scientific">Petrimonas mucosa</name>
    <dbReference type="NCBI Taxonomy" id="1642646"/>
    <lineage>
        <taxon>Bacteria</taxon>
        <taxon>Pseudomonadati</taxon>
        <taxon>Bacteroidota</taxon>
        <taxon>Bacteroidia</taxon>
        <taxon>Bacteroidales</taxon>
        <taxon>Dysgonomonadaceae</taxon>
        <taxon>Petrimonas</taxon>
    </lineage>
</organism>
<protein>
    <submittedName>
        <fullName evidence="1">Uncharacterized protein</fullName>
    </submittedName>
</protein>
<keyword evidence="2" id="KW-1185">Reference proteome</keyword>
<dbReference type="AlphaFoldDB" id="A0A1G4G3D6"/>
<evidence type="ECO:0000313" key="1">
    <source>
        <dbReference type="EMBL" id="SCM55280.1"/>
    </source>
</evidence>
<name>A0A1G4G3D6_9BACT</name>
<dbReference type="EMBL" id="LT608328">
    <property type="protein sequence ID" value="SCM55280.1"/>
    <property type="molecule type" value="Genomic_DNA"/>
</dbReference>